<dbReference type="Gene3D" id="3.30.1370.110">
    <property type="match status" value="1"/>
</dbReference>
<dbReference type="Proteomes" id="UP000184432">
    <property type="component" value="Unassembled WGS sequence"/>
</dbReference>
<evidence type="ECO:0000313" key="2">
    <source>
        <dbReference type="EMBL" id="SHI49971.1"/>
    </source>
</evidence>
<dbReference type="InterPro" id="IPR002625">
    <property type="entry name" value="Smr_dom"/>
</dbReference>
<organism evidence="2 3">
    <name type="scientific">Aquimarina spongiae</name>
    <dbReference type="NCBI Taxonomy" id="570521"/>
    <lineage>
        <taxon>Bacteria</taxon>
        <taxon>Pseudomonadati</taxon>
        <taxon>Bacteroidota</taxon>
        <taxon>Flavobacteriia</taxon>
        <taxon>Flavobacteriales</taxon>
        <taxon>Flavobacteriaceae</taxon>
        <taxon>Aquimarina</taxon>
    </lineage>
</organism>
<dbReference type="EMBL" id="FQYP01000001">
    <property type="protein sequence ID" value="SHI49971.1"/>
    <property type="molecule type" value="Genomic_DNA"/>
</dbReference>
<dbReference type="STRING" id="570521.SAMN04488508_101915"/>
<evidence type="ECO:0000313" key="3">
    <source>
        <dbReference type="Proteomes" id="UP000184432"/>
    </source>
</evidence>
<dbReference type="InterPro" id="IPR036063">
    <property type="entry name" value="Smr_dom_sf"/>
</dbReference>
<feature type="domain" description="Smr" evidence="1">
    <location>
        <begin position="118"/>
        <end position="178"/>
    </location>
</feature>
<keyword evidence="3" id="KW-1185">Reference proteome</keyword>
<evidence type="ECO:0000259" key="1">
    <source>
        <dbReference type="Pfam" id="PF01713"/>
    </source>
</evidence>
<proteinExistence type="predicted"/>
<dbReference type="AlphaFoldDB" id="A0A1M6BMM2"/>
<protein>
    <recommendedName>
        <fullName evidence="1">Smr domain-containing protein</fullName>
    </recommendedName>
</protein>
<gene>
    <name evidence="2" type="ORF">SAMN04488508_101915</name>
</gene>
<sequence length="188" mass="21638">MMKIGDIVSVLDEPITGKVIEINALEVTIASEDGFDMTFLKSEVVKIESQEMIIPSYEEVHENLQDKEIFKKKPKRKSSIKSKERHLPPMEVDLHIDKLIKSTKGMTNHDMVTLQLDTAKRQLDFAIQKRIPKIVFIHGVGQGVLKEELKYLFGRYDNVRISDANYRKYGLGAMEVYILQNPKSSTWE</sequence>
<name>A0A1M6BMM2_9FLAO</name>
<reference evidence="3" key="1">
    <citation type="submission" date="2016-11" db="EMBL/GenBank/DDBJ databases">
        <authorList>
            <person name="Varghese N."/>
            <person name="Submissions S."/>
        </authorList>
    </citation>
    <scope>NUCLEOTIDE SEQUENCE [LARGE SCALE GENOMIC DNA]</scope>
    <source>
        <strain evidence="3">DSM 22623</strain>
    </source>
</reference>
<dbReference type="Pfam" id="PF01713">
    <property type="entry name" value="Smr"/>
    <property type="match status" value="1"/>
</dbReference>
<accession>A0A1M6BMM2</accession>